<reference evidence="4" key="1">
    <citation type="journal article" date="2019" name="Int. J. Syst. Evol. Microbiol.">
        <title>The Global Catalogue of Microorganisms (GCM) 10K type strain sequencing project: providing services to taxonomists for standard genome sequencing and annotation.</title>
        <authorList>
            <consortium name="The Broad Institute Genomics Platform"/>
            <consortium name="The Broad Institute Genome Sequencing Center for Infectious Disease"/>
            <person name="Wu L."/>
            <person name="Ma J."/>
        </authorList>
    </citation>
    <scope>NUCLEOTIDE SEQUENCE [LARGE SCALE GENOMIC DNA]</scope>
    <source>
        <strain evidence="4">JCM 32206</strain>
    </source>
</reference>
<dbReference type="Pfam" id="PF12728">
    <property type="entry name" value="HTH_17"/>
    <property type="match status" value="1"/>
</dbReference>
<evidence type="ECO:0000313" key="4">
    <source>
        <dbReference type="Proteomes" id="UP001501183"/>
    </source>
</evidence>
<feature type="domain" description="Helix-turn-helix" evidence="2">
    <location>
        <begin position="30"/>
        <end position="75"/>
    </location>
</feature>
<evidence type="ECO:0000259" key="2">
    <source>
        <dbReference type="Pfam" id="PF12728"/>
    </source>
</evidence>
<feature type="region of interest" description="Disordered" evidence="1">
    <location>
        <begin position="1"/>
        <end position="25"/>
    </location>
</feature>
<proteinExistence type="predicted"/>
<gene>
    <name evidence="3" type="ORF">GCM10023094_09210</name>
</gene>
<dbReference type="InterPro" id="IPR041657">
    <property type="entry name" value="HTH_17"/>
</dbReference>
<evidence type="ECO:0000256" key="1">
    <source>
        <dbReference type="SAM" id="MobiDB-lite"/>
    </source>
</evidence>
<evidence type="ECO:0000313" key="3">
    <source>
        <dbReference type="EMBL" id="GAA4474148.1"/>
    </source>
</evidence>
<keyword evidence="4" id="KW-1185">Reference proteome</keyword>
<dbReference type="EMBL" id="BAABFB010000022">
    <property type="protein sequence ID" value="GAA4474148.1"/>
    <property type="molecule type" value="Genomic_DNA"/>
</dbReference>
<sequence length="82" mass="9077">MSNGRSKGSVNVHKHQRVGLPQKSSRRLASIAQAAEEYGVCSKTIRRYISAGRISAFRFGPRMIRVDLEEIDAMLYPLATAA</sequence>
<accession>A0ABP8NY43</accession>
<organism evidence="3 4">
    <name type="scientific">Rhodococcus olei</name>
    <dbReference type="NCBI Taxonomy" id="2161675"/>
    <lineage>
        <taxon>Bacteria</taxon>
        <taxon>Bacillati</taxon>
        <taxon>Actinomycetota</taxon>
        <taxon>Actinomycetes</taxon>
        <taxon>Mycobacteriales</taxon>
        <taxon>Nocardiaceae</taxon>
        <taxon>Rhodococcus</taxon>
    </lineage>
</organism>
<dbReference type="SUPFAM" id="SSF46955">
    <property type="entry name" value="Putative DNA-binding domain"/>
    <property type="match status" value="1"/>
</dbReference>
<dbReference type="Proteomes" id="UP001501183">
    <property type="component" value="Unassembled WGS sequence"/>
</dbReference>
<protein>
    <recommendedName>
        <fullName evidence="2">Helix-turn-helix domain-containing protein</fullName>
    </recommendedName>
</protein>
<dbReference type="InterPro" id="IPR009061">
    <property type="entry name" value="DNA-bd_dom_put_sf"/>
</dbReference>
<comment type="caution">
    <text evidence="3">The sequence shown here is derived from an EMBL/GenBank/DDBJ whole genome shotgun (WGS) entry which is preliminary data.</text>
</comment>
<name>A0ABP8NY43_9NOCA</name>